<dbReference type="SUPFAM" id="SSF54001">
    <property type="entry name" value="Cysteine proteinases"/>
    <property type="match status" value="1"/>
</dbReference>
<dbReference type="Gene3D" id="3.90.70.10">
    <property type="entry name" value="Cysteine proteinases"/>
    <property type="match status" value="1"/>
</dbReference>
<evidence type="ECO:0000256" key="6">
    <source>
        <dbReference type="ARBA" id="ARBA00022801"/>
    </source>
</evidence>
<evidence type="ECO:0000259" key="9">
    <source>
        <dbReference type="PROSITE" id="PS50235"/>
    </source>
</evidence>
<dbReference type="EC" id="3.4.19.12" evidence="3"/>
<gene>
    <name evidence="10" type="ORF">VNE69_07098</name>
</gene>
<evidence type="ECO:0000256" key="4">
    <source>
        <dbReference type="ARBA" id="ARBA00022670"/>
    </source>
</evidence>
<proteinExistence type="inferred from homology"/>
<dbReference type="Proteomes" id="UP001334084">
    <property type="component" value="Chromosome 7"/>
</dbReference>
<organism evidence="10 11">
    <name type="scientific">Vairimorpha necatrix</name>
    <dbReference type="NCBI Taxonomy" id="6039"/>
    <lineage>
        <taxon>Eukaryota</taxon>
        <taxon>Fungi</taxon>
        <taxon>Fungi incertae sedis</taxon>
        <taxon>Microsporidia</taxon>
        <taxon>Nosematidae</taxon>
        <taxon>Vairimorpha</taxon>
    </lineage>
</organism>
<dbReference type="Pfam" id="PF00443">
    <property type="entry name" value="UCH"/>
    <property type="match status" value="1"/>
</dbReference>
<dbReference type="GO" id="GO:0006508">
    <property type="term" value="P:proteolysis"/>
    <property type="evidence" value="ECO:0007669"/>
    <property type="project" value="UniProtKB-KW"/>
</dbReference>
<keyword evidence="11" id="KW-1185">Reference proteome</keyword>
<evidence type="ECO:0000256" key="8">
    <source>
        <dbReference type="SAM" id="SignalP"/>
    </source>
</evidence>
<comment type="catalytic activity">
    <reaction evidence="1">
        <text>Thiol-dependent hydrolysis of ester, thioester, amide, peptide and isopeptide bonds formed by the C-terminal Gly of ubiquitin (a 76-residue protein attached to proteins as an intracellular targeting signal).</text>
        <dbReference type="EC" id="3.4.19.12"/>
    </reaction>
</comment>
<dbReference type="InterPro" id="IPR050164">
    <property type="entry name" value="Peptidase_C19"/>
</dbReference>
<dbReference type="GO" id="GO:0004843">
    <property type="term" value="F:cysteine-type deubiquitinase activity"/>
    <property type="evidence" value="ECO:0007669"/>
    <property type="project" value="UniProtKB-EC"/>
</dbReference>
<sequence>MFKKNFAIQTIVFICLKNIIQTVEVFNVGTRNVVNPTTTNSEEQNSNTASSSNSSTLENEIYVIDGSDDTINEQNIAKICEENKYCGLYNLKYSCYANCILQSLIHIKRFREKIAECKEGEMILLLNEAIQEMQKNKIYNPKNLLDHIIKNYNILQDIHEFYLEFFAELTENKKGDTKISELDNLITGTTKETSKNEEGQIFERLNNFKNIFLPISTSDGAIIDNLEESLAQEFTNDGKSKKEIKKAPEILFLLINRFVFDKEKKKLKKYNGLFKFPKEIDFSPYCVDTTIENTYKLHSVIVHKGNSTFGHYYCNILIDGKWYEFNDYKNKMIGEKDAIEEQFGGHKEATNEMKNHSAYYLVYVKKN</sequence>
<dbReference type="InterPro" id="IPR038765">
    <property type="entry name" value="Papain-like_cys_pep_sf"/>
</dbReference>
<dbReference type="PROSITE" id="PS50235">
    <property type="entry name" value="USP_3"/>
    <property type="match status" value="1"/>
</dbReference>
<dbReference type="GO" id="GO:0005829">
    <property type="term" value="C:cytosol"/>
    <property type="evidence" value="ECO:0007669"/>
    <property type="project" value="TreeGrafter"/>
</dbReference>
<keyword evidence="7" id="KW-0788">Thiol protease</keyword>
<dbReference type="KEGG" id="vnx:VNE69_07098"/>
<name>A0AAX4JDI4_9MICR</name>
<evidence type="ECO:0000256" key="3">
    <source>
        <dbReference type="ARBA" id="ARBA00012759"/>
    </source>
</evidence>
<evidence type="ECO:0000256" key="2">
    <source>
        <dbReference type="ARBA" id="ARBA00009085"/>
    </source>
</evidence>
<reference evidence="10" key="1">
    <citation type="journal article" date="2024" name="BMC Genomics">
        <title>Functional annotation of a divergent genome using sequence and structure-based similarity.</title>
        <authorList>
            <person name="Svedberg D."/>
            <person name="Winiger R.R."/>
            <person name="Berg A."/>
            <person name="Sharma H."/>
            <person name="Tellgren-Roth C."/>
            <person name="Debrunner-Vossbrinck B.A."/>
            <person name="Vossbrinck C.R."/>
            <person name="Barandun J."/>
        </authorList>
    </citation>
    <scope>NUCLEOTIDE SEQUENCE</scope>
    <source>
        <strain evidence="10">Illinois isolate</strain>
    </source>
</reference>
<feature type="chain" id="PRO_5043948982" description="ubiquitinyl hydrolase 1" evidence="8">
    <location>
        <begin position="23"/>
        <end position="367"/>
    </location>
</feature>
<dbReference type="GO" id="GO:0005634">
    <property type="term" value="C:nucleus"/>
    <property type="evidence" value="ECO:0007669"/>
    <property type="project" value="TreeGrafter"/>
</dbReference>
<feature type="domain" description="USP" evidence="9">
    <location>
        <begin position="86"/>
        <end position="366"/>
    </location>
</feature>
<comment type="similarity">
    <text evidence="2">Belongs to the peptidase C19 family.</text>
</comment>
<accession>A0AAX4JDI4</accession>
<dbReference type="PANTHER" id="PTHR24006">
    <property type="entry name" value="UBIQUITIN CARBOXYL-TERMINAL HYDROLASE"/>
    <property type="match status" value="1"/>
</dbReference>
<dbReference type="InterPro" id="IPR028889">
    <property type="entry name" value="USP"/>
</dbReference>
<dbReference type="GeneID" id="90541854"/>
<keyword evidence="8" id="KW-0732">Signal</keyword>
<evidence type="ECO:0000313" key="11">
    <source>
        <dbReference type="Proteomes" id="UP001334084"/>
    </source>
</evidence>
<evidence type="ECO:0000313" key="10">
    <source>
        <dbReference type="EMBL" id="WUR04029.1"/>
    </source>
</evidence>
<dbReference type="RefSeq" id="XP_065330174.1">
    <property type="nucleotide sequence ID" value="XM_065474102.1"/>
</dbReference>
<evidence type="ECO:0000256" key="5">
    <source>
        <dbReference type="ARBA" id="ARBA00022786"/>
    </source>
</evidence>
<dbReference type="InterPro" id="IPR001394">
    <property type="entry name" value="Peptidase_C19_UCH"/>
</dbReference>
<evidence type="ECO:0000256" key="7">
    <source>
        <dbReference type="ARBA" id="ARBA00022807"/>
    </source>
</evidence>
<evidence type="ECO:0000256" key="1">
    <source>
        <dbReference type="ARBA" id="ARBA00000707"/>
    </source>
</evidence>
<feature type="signal peptide" evidence="8">
    <location>
        <begin position="1"/>
        <end position="22"/>
    </location>
</feature>
<protein>
    <recommendedName>
        <fullName evidence="3">ubiquitinyl hydrolase 1</fullName>
        <ecNumber evidence="3">3.4.19.12</ecNumber>
    </recommendedName>
</protein>
<dbReference type="AlphaFoldDB" id="A0AAX4JDI4"/>
<dbReference type="PANTHER" id="PTHR24006:SF888">
    <property type="entry name" value="UBIQUITIN CARBOXYL-TERMINAL HYDROLASE 30"/>
    <property type="match status" value="1"/>
</dbReference>
<keyword evidence="6 10" id="KW-0378">Hydrolase</keyword>
<keyword evidence="4" id="KW-0645">Protease</keyword>
<dbReference type="GO" id="GO:0016579">
    <property type="term" value="P:protein deubiquitination"/>
    <property type="evidence" value="ECO:0007669"/>
    <property type="project" value="InterPro"/>
</dbReference>
<dbReference type="InterPro" id="IPR018200">
    <property type="entry name" value="USP_CS"/>
</dbReference>
<dbReference type="EMBL" id="CP142732">
    <property type="protein sequence ID" value="WUR04029.1"/>
    <property type="molecule type" value="Genomic_DNA"/>
</dbReference>
<keyword evidence="5" id="KW-0833">Ubl conjugation pathway</keyword>
<dbReference type="PROSITE" id="PS00973">
    <property type="entry name" value="USP_2"/>
    <property type="match status" value="1"/>
</dbReference>